<evidence type="ECO:0000313" key="2">
    <source>
        <dbReference type="Proteomes" id="UP000058857"/>
    </source>
</evidence>
<accession>A0A0S2ISY2</accession>
<reference evidence="1 2" key="1">
    <citation type="journal article" date="2015" name="PLoS Negl. Trop. Dis.">
        <title>Distribution of Plasmids in Distinct Leptospira Pathogenic Species.</title>
        <authorList>
            <person name="Wang Y."/>
            <person name="Zhuang X."/>
            <person name="Zhong Y."/>
            <person name="Zhang C."/>
            <person name="Zhang Y."/>
            <person name="Zeng L."/>
            <person name="Zhu Y."/>
            <person name="He P."/>
            <person name="Dong K."/>
            <person name="Pal U."/>
            <person name="Guo X."/>
            <person name="Qin J."/>
        </authorList>
    </citation>
    <scope>NUCLEOTIDE SEQUENCE [LARGE SCALE GENOMIC DNA]</scope>
    <source>
        <strain evidence="1 2">56604</strain>
    </source>
</reference>
<dbReference type="Proteomes" id="UP000058857">
    <property type="component" value="Chromosome 1"/>
</dbReference>
<sequence>MFPFQEREIPFCFQNRNPQQNRILKISFQNKSIQFLKNKNYF</sequence>
<proteinExistence type="predicted"/>
<dbReference type="PATRIC" id="fig|280505.15.peg.2480"/>
<name>A0A0S2ISY2_LEPBO</name>
<dbReference type="EMBL" id="CP012029">
    <property type="protein sequence ID" value="ALO26767.1"/>
    <property type="molecule type" value="Genomic_DNA"/>
</dbReference>
<organism evidence="1">
    <name type="scientific">Leptospira borgpetersenii serovar Ballum</name>
    <dbReference type="NCBI Taxonomy" id="280505"/>
    <lineage>
        <taxon>Bacteria</taxon>
        <taxon>Pseudomonadati</taxon>
        <taxon>Spirochaetota</taxon>
        <taxon>Spirochaetia</taxon>
        <taxon>Leptospirales</taxon>
        <taxon>Leptospiraceae</taxon>
        <taxon>Leptospira</taxon>
    </lineage>
</organism>
<dbReference type="AlphaFoldDB" id="A0A0S2ISY2"/>
<evidence type="ECO:0000313" key="1">
    <source>
        <dbReference type="EMBL" id="ALO26767.1"/>
    </source>
</evidence>
<protein>
    <submittedName>
        <fullName evidence="1">Uncharacterized protein</fullName>
    </submittedName>
</protein>
<gene>
    <name evidence="1" type="ORF">LBBP_02535</name>
</gene>